<dbReference type="EMBL" id="JAUKPO010000179">
    <property type="protein sequence ID" value="MDO1452012.1"/>
    <property type="molecule type" value="Genomic_DNA"/>
</dbReference>
<accession>A0ABT8RIT0</accession>
<evidence type="ECO:0008006" key="3">
    <source>
        <dbReference type="Google" id="ProtNLM"/>
    </source>
</evidence>
<proteinExistence type="predicted"/>
<dbReference type="PANTHER" id="PTHR36453">
    <property type="entry name" value="SECRETED PROTEIN-RELATED"/>
    <property type="match status" value="1"/>
</dbReference>
<dbReference type="SUPFAM" id="SSF51126">
    <property type="entry name" value="Pectin lyase-like"/>
    <property type="match status" value="1"/>
</dbReference>
<dbReference type="InterPro" id="IPR012334">
    <property type="entry name" value="Pectin_lyas_fold"/>
</dbReference>
<dbReference type="InterPro" id="IPR011050">
    <property type="entry name" value="Pectin_lyase_fold/virulence"/>
</dbReference>
<evidence type="ECO:0000313" key="2">
    <source>
        <dbReference type="Proteomes" id="UP001168528"/>
    </source>
</evidence>
<comment type="caution">
    <text evidence="1">The sequence shown here is derived from an EMBL/GenBank/DDBJ whole genome shotgun (WGS) entry which is preliminary data.</text>
</comment>
<organism evidence="1 2">
    <name type="scientific">Rhodocytophaga aerolata</name>
    <dbReference type="NCBI Taxonomy" id="455078"/>
    <lineage>
        <taxon>Bacteria</taxon>
        <taxon>Pseudomonadati</taxon>
        <taxon>Bacteroidota</taxon>
        <taxon>Cytophagia</taxon>
        <taxon>Cytophagales</taxon>
        <taxon>Rhodocytophagaceae</taxon>
        <taxon>Rhodocytophaga</taxon>
    </lineage>
</organism>
<dbReference type="Gene3D" id="2.160.20.10">
    <property type="entry name" value="Single-stranded right-handed beta-helix, Pectin lyase-like"/>
    <property type="match status" value="1"/>
</dbReference>
<keyword evidence="2" id="KW-1185">Reference proteome</keyword>
<dbReference type="Proteomes" id="UP001168528">
    <property type="component" value="Unassembled WGS sequence"/>
</dbReference>
<dbReference type="PANTHER" id="PTHR36453:SF1">
    <property type="entry name" value="RIGHT HANDED BETA HELIX DOMAIN-CONTAINING PROTEIN"/>
    <property type="match status" value="1"/>
</dbReference>
<gene>
    <name evidence="1" type="ORF">Q0590_37430</name>
</gene>
<protein>
    <recommendedName>
        <fullName evidence="3">Right-handed parallel beta-helix repeat-containing protein</fullName>
    </recommendedName>
</protein>
<sequence>GNDSYSSSQAQNPSTPWRSLAKLNAFFSSLNAGDVVLFKRGDTFEGTIIATKSGYAGNPITFSAYGSGNRPVISGFGSVGSWTNIGNGVWEAAFSSETATLNMVTLNETAYAMGRYPNSTAANKGYLTIDNAYGSSSITDNQLSSYPNWNGAEVVIRKNRWIIDRNKVTSHSGSTINYSTASSYTASKGYGYFIQNHPSTLDSFGEWYYNKSTKKLRVYFGSNSPSSYRVKASRKEVGVSFNRNGYLKFDNLAFEGFNFRTFDVERTTDV</sequence>
<feature type="non-terminal residue" evidence="1">
    <location>
        <position position="1"/>
    </location>
</feature>
<reference evidence="1" key="1">
    <citation type="submission" date="2023-07" db="EMBL/GenBank/DDBJ databases">
        <title>The genome sequence of Rhodocytophaga aerolata KACC 12507.</title>
        <authorList>
            <person name="Zhang X."/>
        </authorList>
    </citation>
    <scope>NUCLEOTIDE SEQUENCE</scope>
    <source>
        <strain evidence="1">KACC 12507</strain>
    </source>
</reference>
<evidence type="ECO:0000313" key="1">
    <source>
        <dbReference type="EMBL" id="MDO1452012.1"/>
    </source>
</evidence>
<name>A0ABT8RIT0_9BACT</name>
<feature type="non-terminal residue" evidence="1">
    <location>
        <position position="270"/>
    </location>
</feature>